<keyword evidence="4" id="KW-1185">Reference proteome</keyword>
<evidence type="ECO:0000313" key="3">
    <source>
        <dbReference type="EMBL" id="MCI47191.1"/>
    </source>
</evidence>
<dbReference type="Gene3D" id="4.10.60.10">
    <property type="entry name" value="Zinc finger, CCHC-type"/>
    <property type="match status" value="1"/>
</dbReference>
<keyword evidence="1" id="KW-0862">Zinc</keyword>
<feature type="domain" description="CCHC-type" evidence="2">
    <location>
        <begin position="16"/>
        <end position="31"/>
    </location>
</feature>
<dbReference type="Proteomes" id="UP000265520">
    <property type="component" value="Unassembled WGS sequence"/>
</dbReference>
<dbReference type="Pfam" id="PF00098">
    <property type="entry name" value="zf-CCHC"/>
    <property type="match status" value="2"/>
</dbReference>
<dbReference type="PROSITE" id="PS50158">
    <property type="entry name" value="ZF_CCHC"/>
    <property type="match status" value="2"/>
</dbReference>
<dbReference type="InterPro" id="IPR036875">
    <property type="entry name" value="Znf_CCHC_sf"/>
</dbReference>
<dbReference type="InterPro" id="IPR001878">
    <property type="entry name" value="Znf_CCHC"/>
</dbReference>
<keyword evidence="1" id="KW-0863">Zinc-finger</keyword>
<feature type="domain" description="CCHC-type" evidence="2">
    <location>
        <begin position="36"/>
        <end position="50"/>
    </location>
</feature>
<evidence type="ECO:0000256" key="1">
    <source>
        <dbReference type="PROSITE-ProRule" id="PRU00047"/>
    </source>
</evidence>
<organism evidence="3 4">
    <name type="scientific">Trifolium medium</name>
    <dbReference type="NCBI Taxonomy" id="97028"/>
    <lineage>
        <taxon>Eukaryota</taxon>
        <taxon>Viridiplantae</taxon>
        <taxon>Streptophyta</taxon>
        <taxon>Embryophyta</taxon>
        <taxon>Tracheophyta</taxon>
        <taxon>Spermatophyta</taxon>
        <taxon>Magnoliopsida</taxon>
        <taxon>eudicotyledons</taxon>
        <taxon>Gunneridae</taxon>
        <taxon>Pentapetalae</taxon>
        <taxon>rosids</taxon>
        <taxon>fabids</taxon>
        <taxon>Fabales</taxon>
        <taxon>Fabaceae</taxon>
        <taxon>Papilionoideae</taxon>
        <taxon>50 kb inversion clade</taxon>
        <taxon>NPAAA clade</taxon>
        <taxon>Hologalegina</taxon>
        <taxon>IRL clade</taxon>
        <taxon>Trifolieae</taxon>
        <taxon>Trifolium</taxon>
    </lineage>
</organism>
<reference evidence="3 4" key="1">
    <citation type="journal article" date="2018" name="Front. Plant Sci.">
        <title>Red Clover (Trifolium pratense) and Zigzag Clover (T. medium) - A Picture of Genomic Similarities and Differences.</title>
        <authorList>
            <person name="Dluhosova J."/>
            <person name="Istvanek J."/>
            <person name="Nedelnik J."/>
            <person name="Repkova J."/>
        </authorList>
    </citation>
    <scope>NUCLEOTIDE SEQUENCE [LARGE SCALE GENOMIC DNA]</scope>
    <source>
        <strain evidence="4">cv. 10/8</strain>
        <tissue evidence="3">Leaf</tissue>
    </source>
</reference>
<proteinExistence type="predicted"/>
<keyword evidence="1" id="KW-0479">Metal-binding</keyword>
<accession>A0A392SE55</accession>
<dbReference type="GO" id="GO:0008270">
    <property type="term" value="F:zinc ion binding"/>
    <property type="evidence" value="ECO:0007669"/>
    <property type="project" value="UniProtKB-KW"/>
</dbReference>
<feature type="non-terminal residue" evidence="3">
    <location>
        <position position="1"/>
    </location>
</feature>
<sequence length="94" mass="10059">ADQGTQGSQGRGRQSCYSCGPEGHYSNECKNSGSICFNCQKPCHFSRDCKALRAEPLATATQVGRPIAKGRVYCMGTEVSGQASNDIHEDCQIA</sequence>
<dbReference type="GO" id="GO:0003676">
    <property type="term" value="F:nucleic acid binding"/>
    <property type="evidence" value="ECO:0007669"/>
    <property type="project" value="InterPro"/>
</dbReference>
<name>A0A392SE55_9FABA</name>
<evidence type="ECO:0000259" key="2">
    <source>
        <dbReference type="PROSITE" id="PS50158"/>
    </source>
</evidence>
<comment type="caution">
    <text evidence="3">The sequence shown here is derived from an EMBL/GenBank/DDBJ whole genome shotgun (WGS) entry which is preliminary data.</text>
</comment>
<dbReference type="EMBL" id="LXQA010368683">
    <property type="protein sequence ID" value="MCI47191.1"/>
    <property type="molecule type" value="Genomic_DNA"/>
</dbReference>
<dbReference type="SUPFAM" id="SSF57756">
    <property type="entry name" value="Retrovirus zinc finger-like domains"/>
    <property type="match status" value="1"/>
</dbReference>
<feature type="non-terminal residue" evidence="3">
    <location>
        <position position="94"/>
    </location>
</feature>
<dbReference type="SMART" id="SM00343">
    <property type="entry name" value="ZnF_C2HC"/>
    <property type="match status" value="2"/>
</dbReference>
<evidence type="ECO:0000313" key="4">
    <source>
        <dbReference type="Proteomes" id="UP000265520"/>
    </source>
</evidence>
<protein>
    <submittedName>
        <fullName evidence="3">Enzymatic polyprotein</fullName>
    </submittedName>
</protein>
<dbReference type="AlphaFoldDB" id="A0A392SE55"/>